<gene>
    <name evidence="7" type="primary">LOC106821526</name>
</gene>
<reference evidence="7" key="1">
    <citation type="submission" date="2025-08" db="UniProtKB">
        <authorList>
            <consortium name="RefSeq"/>
        </authorList>
    </citation>
    <scope>IDENTIFICATION</scope>
</reference>
<evidence type="ECO:0000256" key="1">
    <source>
        <dbReference type="ARBA" id="ARBA00010617"/>
    </source>
</evidence>
<dbReference type="Proteomes" id="UP000695022">
    <property type="component" value="Unplaced"/>
</dbReference>
<evidence type="ECO:0000256" key="2">
    <source>
        <dbReference type="ARBA" id="ARBA00022723"/>
    </source>
</evidence>
<comment type="similarity">
    <text evidence="1 5">Belongs to the cytochrome P450 family.</text>
</comment>
<dbReference type="PANTHER" id="PTHR24300">
    <property type="entry name" value="CYTOCHROME P450 508A4-RELATED"/>
    <property type="match status" value="1"/>
</dbReference>
<dbReference type="PRINTS" id="PR00463">
    <property type="entry name" value="EP450I"/>
</dbReference>
<evidence type="ECO:0000313" key="7">
    <source>
        <dbReference type="RefSeq" id="XP_014681865.1"/>
    </source>
</evidence>
<evidence type="ECO:0000313" key="6">
    <source>
        <dbReference type="Proteomes" id="UP000695022"/>
    </source>
</evidence>
<evidence type="ECO:0000256" key="4">
    <source>
        <dbReference type="ARBA" id="ARBA00023033"/>
    </source>
</evidence>
<name>A0ABM1FBP4_PRICU</name>
<dbReference type="InterPro" id="IPR050182">
    <property type="entry name" value="Cytochrome_P450_fam2"/>
</dbReference>
<dbReference type="PRINTS" id="PR00385">
    <property type="entry name" value="P450"/>
</dbReference>
<keyword evidence="5" id="KW-0560">Oxidoreductase</keyword>
<dbReference type="PROSITE" id="PS00086">
    <property type="entry name" value="CYTOCHROME_P450"/>
    <property type="match status" value="1"/>
</dbReference>
<dbReference type="PANTHER" id="PTHR24300:SF349">
    <property type="entry name" value="STEROID 21-HYDROXYLASE"/>
    <property type="match status" value="1"/>
</dbReference>
<evidence type="ECO:0000256" key="3">
    <source>
        <dbReference type="ARBA" id="ARBA00023004"/>
    </source>
</evidence>
<dbReference type="GeneID" id="106821526"/>
<keyword evidence="2 5" id="KW-0479">Metal-binding</keyword>
<dbReference type="InterPro" id="IPR001128">
    <property type="entry name" value="Cyt_P450"/>
</dbReference>
<proteinExistence type="inferred from homology"/>
<dbReference type="InterPro" id="IPR017972">
    <property type="entry name" value="Cyt_P450_CS"/>
</dbReference>
<organism evidence="6 7">
    <name type="scientific">Priapulus caudatus</name>
    <name type="common">Priapulid worm</name>
    <dbReference type="NCBI Taxonomy" id="37621"/>
    <lineage>
        <taxon>Eukaryota</taxon>
        <taxon>Metazoa</taxon>
        <taxon>Ecdysozoa</taxon>
        <taxon>Scalidophora</taxon>
        <taxon>Priapulida</taxon>
        <taxon>Priapulimorpha</taxon>
        <taxon>Priapulimorphida</taxon>
        <taxon>Priapulidae</taxon>
        <taxon>Priapulus</taxon>
    </lineage>
</organism>
<keyword evidence="4 5" id="KW-0503">Monooxygenase</keyword>
<dbReference type="InterPro" id="IPR036396">
    <property type="entry name" value="Cyt_P450_sf"/>
</dbReference>
<sequence length="209" mass="23714">MDLFQSCLDLLMASKDTLTAALCWLLFYLVNYPDWQQSLHQEIMKVCGASGYPSYSERSRLPHVQAFISEVLRHASVVCVPPQHMLKVGATTLQGYDIPANAQVCANLWAVHHDESLWLNPHRFSPDRWLTPQGEYTECSTLIPFSIGQRLCVGSQLAEMVIFLFLTTLVQDFTFKPPEGVHDLPLDSTYRLARSPLPFDLIVECRKSN</sequence>
<keyword evidence="5" id="KW-0349">Heme</keyword>
<dbReference type="SUPFAM" id="SSF48264">
    <property type="entry name" value="Cytochrome P450"/>
    <property type="match status" value="1"/>
</dbReference>
<evidence type="ECO:0000256" key="5">
    <source>
        <dbReference type="RuleBase" id="RU000461"/>
    </source>
</evidence>
<keyword evidence="3 5" id="KW-0408">Iron</keyword>
<dbReference type="InterPro" id="IPR002401">
    <property type="entry name" value="Cyt_P450_E_grp-I"/>
</dbReference>
<dbReference type="Gene3D" id="1.10.630.10">
    <property type="entry name" value="Cytochrome P450"/>
    <property type="match status" value="1"/>
</dbReference>
<dbReference type="Pfam" id="PF00067">
    <property type="entry name" value="p450"/>
    <property type="match status" value="1"/>
</dbReference>
<accession>A0ABM1FBP4</accession>
<protein>
    <submittedName>
        <fullName evidence="7">Cytochrome P450 2U1-like</fullName>
    </submittedName>
</protein>
<dbReference type="RefSeq" id="XP_014681865.1">
    <property type="nucleotide sequence ID" value="XM_014826379.1"/>
</dbReference>
<keyword evidence="6" id="KW-1185">Reference proteome</keyword>